<dbReference type="VEuPathDB" id="FungiDB:H257_14944"/>
<reference evidence="6 7" key="1">
    <citation type="submission" date="2018-08" db="EMBL/GenBank/DDBJ databases">
        <title>Aphanomyces genome sequencing and annotation.</title>
        <authorList>
            <person name="Minardi D."/>
            <person name="Oidtmann B."/>
            <person name="Van Der Giezen M."/>
            <person name="Studholme D.J."/>
        </authorList>
    </citation>
    <scope>NUCLEOTIDE SEQUENCE [LARGE SCALE GENOMIC DNA]</scope>
    <source>
        <strain evidence="5 6">Da</strain>
        <strain evidence="4 7">Sv</strain>
    </source>
</reference>
<feature type="compositionally biased region" description="Polar residues" evidence="2">
    <location>
        <begin position="14"/>
        <end position="28"/>
    </location>
</feature>
<evidence type="ECO:0000313" key="5">
    <source>
        <dbReference type="EMBL" id="RHZ33092.1"/>
    </source>
</evidence>
<dbReference type="InterPro" id="IPR013083">
    <property type="entry name" value="Znf_RING/FYVE/PHD"/>
</dbReference>
<proteinExistence type="predicted"/>
<protein>
    <recommendedName>
        <fullName evidence="3">RING-type domain-containing protein</fullName>
    </recommendedName>
</protein>
<sequence length="1239" mass="136208">MTPNVENNPIDGAASTSQEHGKQINPSSKGDVAYYQSGNMQGYPPQQNGIIGTRRQATCPVCMSHTIPSNVVLEPCQHQFHYQCIDVYTQNAKICPVCRIIFRRKSKEPTKDEIEMTRKQLAELERIYLDRERMNQQRREKRLESEVNRDRSRLLSARNLVYAPPPQQQTTASGSAAMLHHHHHHPNYPNYHHPPPTTYQQHSSFQQPPPPPGYAAHPSLEPPPGGASAAKPPTAPPAAAPTSSKDVENSHSNIKTEVVASTPHNGTMKREHSLAMMHDKDALPRISSVDSFSSMFPRIASLDCFQSLHAPSSHRPPPHHPPSQHHHSLYRSPSLECLNTIPRVGSLEQFSNFIANMPPEPTSNKALSGTTTSNTTTTTTSSSPPKPAKPPTTTTAFPRIASLDRLHLPRAPSMDRLPRINSTDGFLPHVPSFGSFSAFGSFSNLGVLTKDKAGTTSSTTGHSSIEDILSLVAASGDGPADKKRKAASTSYASLADHDLHVDKKPSYHRIDDADDDVDVQCSFRYEFQPASVDTRVPGLVRTDSAAKSMVVEVAHANAPGGIEFKGKVTENKDVECVLIFDSATQTFTLEKLPLSCAQLRVLSLLWLHVFAPPPPTTEMQLRAFEAWIRQHGGRIGNVQLAAFPSMGIGVQTTSDITEKDEVLYLPRDLVICRDTVTKQLPREFLRMGPHADDDLLATFLLLERLKGPASKWAPYLALIGDAKRSTTAAFKALLRKLSAVLKKRKASLSLDDYIWATSVLGSRALTIQGVRYLVPFADMFNGQSHPVYCAYPLFTLDIVGWAILQALVLTDGDAQTCATTHTCLEFESPGKVMTHADAAAWVLAAATAALQVLSVGLVITFRRQRKLILHQLVVTLTAATASSRPASEANVVADAAAVSPEPANSVDDKIHRFHQWFNNLTTTNKLHVRYMGPAMGYGTFATEDIAADDVYVGVPTASILDTASATRHPHLAAVFRTLAKQVAALKAVDLHEAVVAYQLQVEKSYQAIHRVVLSRWQGERHLVPMLDMVNCQEGPANQPPARVHRTALSADGRVAVTRAAWAFPANSQVVENYGQPNWIYFLYHGFVLSKNSHDCAHIVLDMESPMQKIQVSDLYEVWYVAKVRHLGLTSLRPDFCLSTHAIPKQALQAAALYTELHALSDVTYIMDGSSDVDGDAKTREMKALRLVLQKRLDALGGVEMPSSTEGINVDVLRVYMDQQHLLLTRLIDTLDTKLLEPLM</sequence>
<feature type="region of interest" description="Disordered" evidence="2">
    <location>
        <begin position="1"/>
        <end position="39"/>
    </location>
</feature>
<dbReference type="InterPro" id="IPR001841">
    <property type="entry name" value="Znf_RING"/>
</dbReference>
<dbReference type="InterPro" id="IPR019194">
    <property type="entry name" value="Tscrpt_elong_fac_Eaf_N"/>
</dbReference>
<evidence type="ECO:0000259" key="3">
    <source>
        <dbReference type="PROSITE" id="PS50089"/>
    </source>
</evidence>
<dbReference type="CDD" id="cd10527">
    <property type="entry name" value="SET_LSMT"/>
    <property type="match status" value="2"/>
</dbReference>
<keyword evidence="1" id="KW-0862">Zinc</keyword>
<dbReference type="AlphaFoldDB" id="A0A3R6XV47"/>
<dbReference type="SUPFAM" id="SSF82199">
    <property type="entry name" value="SET domain"/>
    <property type="match status" value="2"/>
</dbReference>
<keyword evidence="1" id="KW-0479">Metal-binding</keyword>
<feature type="compositionally biased region" description="Basic residues" evidence="2">
    <location>
        <begin position="316"/>
        <end position="329"/>
    </location>
</feature>
<dbReference type="SMART" id="SM00184">
    <property type="entry name" value="RING"/>
    <property type="match status" value="1"/>
</dbReference>
<feature type="region of interest" description="Disordered" evidence="2">
    <location>
        <begin position="310"/>
        <end position="329"/>
    </location>
</feature>
<dbReference type="Gene3D" id="3.90.1410.10">
    <property type="entry name" value="set domain protein methyltransferase, domain 1"/>
    <property type="match status" value="3"/>
</dbReference>
<feature type="domain" description="RING-type" evidence="3">
    <location>
        <begin position="59"/>
        <end position="99"/>
    </location>
</feature>
<feature type="region of interest" description="Disordered" evidence="2">
    <location>
        <begin position="156"/>
        <end position="251"/>
    </location>
</feature>
<feature type="region of interest" description="Disordered" evidence="2">
    <location>
        <begin position="354"/>
        <end position="395"/>
    </location>
</feature>
<accession>A0A3R6XV47</accession>
<evidence type="ECO:0000313" key="7">
    <source>
        <dbReference type="Proteomes" id="UP000285712"/>
    </source>
</evidence>
<dbReference type="PANTHER" id="PTHR13271:SF137">
    <property type="entry name" value="SET DOMAIN-CONTAINING PROTEIN"/>
    <property type="match status" value="1"/>
</dbReference>
<evidence type="ECO:0000313" key="4">
    <source>
        <dbReference type="EMBL" id="RHY93576.1"/>
    </source>
</evidence>
<dbReference type="GO" id="GO:0016279">
    <property type="term" value="F:protein-lysine N-methyltransferase activity"/>
    <property type="evidence" value="ECO:0007669"/>
    <property type="project" value="TreeGrafter"/>
</dbReference>
<evidence type="ECO:0000256" key="2">
    <source>
        <dbReference type="SAM" id="MobiDB-lite"/>
    </source>
</evidence>
<dbReference type="GO" id="GO:0008270">
    <property type="term" value="F:zinc ion binding"/>
    <property type="evidence" value="ECO:0007669"/>
    <property type="project" value="UniProtKB-KW"/>
</dbReference>
<dbReference type="InterPro" id="IPR050600">
    <property type="entry name" value="SETD3_SETD6_MTase"/>
</dbReference>
<feature type="compositionally biased region" description="Low complexity" evidence="2">
    <location>
        <begin position="370"/>
        <end position="383"/>
    </location>
</feature>
<organism evidence="5 6">
    <name type="scientific">Aphanomyces astaci</name>
    <name type="common">Crayfish plague agent</name>
    <dbReference type="NCBI Taxonomy" id="112090"/>
    <lineage>
        <taxon>Eukaryota</taxon>
        <taxon>Sar</taxon>
        <taxon>Stramenopiles</taxon>
        <taxon>Oomycota</taxon>
        <taxon>Saprolegniomycetes</taxon>
        <taxon>Saprolegniales</taxon>
        <taxon>Verrucalvaceae</taxon>
        <taxon>Aphanomyces</taxon>
    </lineage>
</organism>
<dbReference type="InterPro" id="IPR046341">
    <property type="entry name" value="SET_dom_sf"/>
</dbReference>
<evidence type="ECO:0000313" key="6">
    <source>
        <dbReference type="Proteomes" id="UP000285430"/>
    </source>
</evidence>
<dbReference type="Proteomes" id="UP000285430">
    <property type="component" value="Unassembled WGS sequence"/>
</dbReference>
<dbReference type="PANTHER" id="PTHR13271">
    <property type="entry name" value="UNCHARACTERIZED PUTATIVE METHYLTRANSFERASE"/>
    <property type="match status" value="1"/>
</dbReference>
<dbReference type="Pfam" id="PF09816">
    <property type="entry name" value="EAF"/>
    <property type="match status" value="1"/>
</dbReference>
<dbReference type="Pfam" id="PF13639">
    <property type="entry name" value="zf-RING_2"/>
    <property type="match status" value="1"/>
</dbReference>
<evidence type="ECO:0000256" key="1">
    <source>
        <dbReference type="PROSITE-ProRule" id="PRU00175"/>
    </source>
</evidence>
<keyword evidence="1" id="KW-0863">Zinc-finger</keyword>
<dbReference type="Gene3D" id="3.30.40.10">
    <property type="entry name" value="Zinc/RING finger domain, C3HC4 (zinc finger)"/>
    <property type="match status" value="1"/>
</dbReference>
<gene>
    <name evidence="4" type="ORF">DYB35_000015</name>
    <name evidence="5" type="ORF">DYB37_006090</name>
</gene>
<dbReference type="EMBL" id="QUTH01000709">
    <property type="protein sequence ID" value="RHZ33092.1"/>
    <property type="molecule type" value="Genomic_DNA"/>
</dbReference>
<comment type="caution">
    <text evidence="5">The sequence shown here is derived from an EMBL/GenBank/DDBJ whole genome shotgun (WGS) entry which is preliminary data.</text>
</comment>
<name>A0A3R6XV47_APHAT</name>
<dbReference type="EMBL" id="QUTG01003021">
    <property type="protein sequence ID" value="RHY93576.1"/>
    <property type="molecule type" value="Genomic_DNA"/>
</dbReference>
<dbReference type="PROSITE" id="PS50089">
    <property type="entry name" value="ZF_RING_2"/>
    <property type="match status" value="1"/>
</dbReference>
<dbReference type="VEuPathDB" id="FungiDB:H257_14945"/>
<dbReference type="Proteomes" id="UP000285712">
    <property type="component" value="Unassembled WGS sequence"/>
</dbReference>
<dbReference type="SUPFAM" id="SSF57850">
    <property type="entry name" value="RING/U-box"/>
    <property type="match status" value="1"/>
</dbReference>